<dbReference type="SUPFAM" id="SSF46579">
    <property type="entry name" value="Prefoldin"/>
    <property type="match status" value="1"/>
</dbReference>
<dbReference type="PANTHER" id="PTHR12674:SF2">
    <property type="entry name" value="PREFOLDIN SUBUNIT 5"/>
    <property type="match status" value="1"/>
</dbReference>
<dbReference type="GO" id="GO:0016272">
    <property type="term" value="C:prefoldin complex"/>
    <property type="evidence" value="ECO:0007669"/>
    <property type="project" value="InterPro"/>
</dbReference>
<dbReference type="NCBIfam" id="TIGR00293">
    <property type="entry name" value="prefoldin subunit alpha"/>
    <property type="match status" value="1"/>
</dbReference>
<dbReference type="GO" id="GO:1990115">
    <property type="term" value="P:RNA polymerase III assembly"/>
    <property type="evidence" value="ECO:0007669"/>
    <property type="project" value="TreeGrafter"/>
</dbReference>
<dbReference type="GO" id="GO:0051082">
    <property type="term" value="F:unfolded protein binding"/>
    <property type="evidence" value="ECO:0007669"/>
    <property type="project" value="InterPro"/>
</dbReference>
<dbReference type="AlphaFoldDB" id="A0AAV8UJV1"/>
<dbReference type="InterPro" id="IPR019734">
    <property type="entry name" value="TPR_rpt"/>
</dbReference>
<dbReference type="GO" id="GO:0006457">
    <property type="term" value="P:protein folding"/>
    <property type="evidence" value="ECO:0007669"/>
    <property type="project" value="InterPro"/>
</dbReference>
<protein>
    <recommendedName>
        <fullName evidence="6">Prefoldin subunit 5</fullName>
    </recommendedName>
</protein>
<keyword evidence="5" id="KW-1185">Reference proteome</keyword>
<evidence type="ECO:0000256" key="2">
    <source>
        <dbReference type="PROSITE-ProRule" id="PRU00339"/>
    </source>
</evidence>
<gene>
    <name evidence="4" type="ORF">NDN08_006114</name>
</gene>
<comment type="caution">
    <text evidence="4">The sequence shown here is derived from an EMBL/GenBank/DDBJ whole genome shotgun (WGS) entry which is preliminary data.</text>
</comment>
<reference evidence="4 5" key="1">
    <citation type="journal article" date="2023" name="Nat. Commun.">
        <title>Origin of minicircular mitochondrial genomes in red algae.</title>
        <authorList>
            <person name="Lee Y."/>
            <person name="Cho C.H."/>
            <person name="Lee Y.M."/>
            <person name="Park S.I."/>
            <person name="Yang J.H."/>
            <person name="West J.A."/>
            <person name="Bhattacharya D."/>
            <person name="Yoon H.S."/>
        </authorList>
    </citation>
    <scope>NUCLEOTIDE SEQUENCE [LARGE SCALE GENOMIC DNA]</scope>
    <source>
        <strain evidence="4 5">CCMP1338</strain>
        <tissue evidence="4">Whole cell</tissue>
    </source>
</reference>
<accession>A0AAV8UJV1</accession>
<dbReference type="CDD" id="cd23157">
    <property type="entry name" value="Prefoldin_5"/>
    <property type="match status" value="1"/>
</dbReference>
<evidence type="ECO:0000256" key="3">
    <source>
        <dbReference type="SAM" id="Coils"/>
    </source>
</evidence>
<evidence type="ECO:0000313" key="4">
    <source>
        <dbReference type="EMBL" id="KAJ8902794.1"/>
    </source>
</evidence>
<dbReference type="InterPro" id="IPR011599">
    <property type="entry name" value="PFD_alpha_archaea"/>
</dbReference>
<evidence type="ECO:0000256" key="1">
    <source>
        <dbReference type="ARBA" id="ARBA00010048"/>
    </source>
</evidence>
<dbReference type="GO" id="GO:0005737">
    <property type="term" value="C:cytoplasm"/>
    <property type="evidence" value="ECO:0007669"/>
    <property type="project" value="TreeGrafter"/>
</dbReference>
<evidence type="ECO:0000313" key="5">
    <source>
        <dbReference type="Proteomes" id="UP001157974"/>
    </source>
</evidence>
<dbReference type="PANTHER" id="PTHR12674">
    <property type="entry name" value="PREFOLDIN SUBUNIT 5"/>
    <property type="match status" value="1"/>
</dbReference>
<dbReference type="PROSITE" id="PS50005">
    <property type="entry name" value="TPR"/>
    <property type="match status" value="1"/>
</dbReference>
<name>A0AAV8UJV1_9RHOD</name>
<proteinExistence type="inferred from homology"/>
<organism evidence="4 5">
    <name type="scientific">Rhodosorus marinus</name>
    <dbReference type="NCBI Taxonomy" id="101924"/>
    <lineage>
        <taxon>Eukaryota</taxon>
        <taxon>Rhodophyta</taxon>
        <taxon>Stylonematophyceae</taxon>
        <taxon>Stylonematales</taxon>
        <taxon>Stylonemataceae</taxon>
        <taxon>Rhodosorus</taxon>
    </lineage>
</organism>
<dbReference type="InterPro" id="IPR009053">
    <property type="entry name" value="Prefoldin"/>
</dbReference>
<dbReference type="Proteomes" id="UP001157974">
    <property type="component" value="Unassembled WGS sequence"/>
</dbReference>
<comment type="similarity">
    <text evidence="1">Belongs to the prefoldin subunit alpha family.</text>
</comment>
<sequence length="151" mass="16742">MESQEGTLPLGSLNIEQLQNVQKSTEQEVQSLTEQLTQLTTAQQRILSSKRLAKEFGKQPEGKEILLPLSGSVYVQGKLCDTSTAMVDLGTGYYALKTLEEAEEYFQRRAAVIKDNVDKGTQALVQRRQMYEAVTSVLQQKMAAAQRQGAS</sequence>
<feature type="repeat" description="TPR" evidence="2">
    <location>
        <begin position="83"/>
        <end position="116"/>
    </location>
</feature>
<keyword evidence="2" id="KW-0802">TPR repeat</keyword>
<evidence type="ECO:0008006" key="6">
    <source>
        <dbReference type="Google" id="ProtNLM"/>
    </source>
</evidence>
<keyword evidence="3" id="KW-0175">Coiled coil</keyword>
<dbReference type="EMBL" id="JAMWBK010000008">
    <property type="protein sequence ID" value="KAJ8902794.1"/>
    <property type="molecule type" value="Genomic_DNA"/>
</dbReference>
<dbReference type="Pfam" id="PF02996">
    <property type="entry name" value="Prefoldin"/>
    <property type="match status" value="1"/>
</dbReference>
<feature type="coiled-coil region" evidence="3">
    <location>
        <begin position="15"/>
        <end position="42"/>
    </location>
</feature>
<dbReference type="InterPro" id="IPR004127">
    <property type="entry name" value="Prefoldin_subunit_alpha"/>
</dbReference>
<dbReference type="GO" id="GO:1990114">
    <property type="term" value="P:RNA polymerase II core complex assembly"/>
    <property type="evidence" value="ECO:0007669"/>
    <property type="project" value="TreeGrafter"/>
</dbReference>
<dbReference type="Gene3D" id="1.10.287.370">
    <property type="match status" value="1"/>
</dbReference>
<dbReference type="GO" id="GO:1990113">
    <property type="term" value="P:RNA polymerase I assembly"/>
    <property type="evidence" value="ECO:0007669"/>
    <property type="project" value="TreeGrafter"/>
</dbReference>